<dbReference type="InterPro" id="IPR050769">
    <property type="entry name" value="NAT_camello-type"/>
</dbReference>
<dbReference type="CDD" id="cd04301">
    <property type="entry name" value="NAT_SF"/>
    <property type="match status" value="1"/>
</dbReference>
<accession>A0A7D6VG86</accession>
<dbReference type="Gene3D" id="3.40.630.30">
    <property type="match status" value="1"/>
</dbReference>
<name>A0A7D6VG86_9NOCA</name>
<dbReference type="InterPro" id="IPR000182">
    <property type="entry name" value="GNAT_dom"/>
</dbReference>
<dbReference type="PROSITE" id="PS51186">
    <property type="entry name" value="GNAT"/>
    <property type="match status" value="1"/>
</dbReference>
<feature type="region of interest" description="Disordered" evidence="2">
    <location>
        <begin position="161"/>
        <end position="190"/>
    </location>
</feature>
<feature type="domain" description="N-acetyltransferase" evidence="3">
    <location>
        <begin position="17"/>
        <end position="164"/>
    </location>
</feature>
<evidence type="ECO:0000313" key="5">
    <source>
        <dbReference type="Proteomes" id="UP000515512"/>
    </source>
</evidence>
<dbReference type="InterPro" id="IPR016181">
    <property type="entry name" value="Acyl_CoA_acyltransferase"/>
</dbReference>
<evidence type="ECO:0000256" key="1">
    <source>
        <dbReference type="ARBA" id="ARBA00022679"/>
    </source>
</evidence>
<dbReference type="GO" id="GO:0008080">
    <property type="term" value="F:N-acetyltransferase activity"/>
    <property type="evidence" value="ECO:0007669"/>
    <property type="project" value="InterPro"/>
</dbReference>
<organism evidence="4 5">
    <name type="scientific">Nocardia huaxiensis</name>
    <dbReference type="NCBI Taxonomy" id="2755382"/>
    <lineage>
        <taxon>Bacteria</taxon>
        <taxon>Bacillati</taxon>
        <taxon>Actinomycetota</taxon>
        <taxon>Actinomycetes</taxon>
        <taxon>Mycobacteriales</taxon>
        <taxon>Nocardiaceae</taxon>
        <taxon>Nocardia</taxon>
    </lineage>
</organism>
<dbReference type="PANTHER" id="PTHR13947:SF37">
    <property type="entry name" value="LD18367P"/>
    <property type="match status" value="1"/>
</dbReference>
<dbReference type="AlphaFoldDB" id="A0A7D6VG86"/>
<dbReference type="Proteomes" id="UP000515512">
    <property type="component" value="Chromosome"/>
</dbReference>
<proteinExistence type="predicted"/>
<feature type="compositionally biased region" description="Basic and acidic residues" evidence="2">
    <location>
        <begin position="169"/>
        <end position="190"/>
    </location>
</feature>
<sequence>MESDIAADIAIVSMGLGHLRQVIDLGYQVFDTRTKPYTSWSLTSVAEHLDSAGRSCWVAVDSDRVVGFVLASMEFELRDDWAYLEWIAVDPEMQGRGIAGRLMTVCCDTLFKHGARRIVTDVENHNTASASMMRKNGFTEGTTVTLFVRPNPDEPAIEADEQISLGPGTKRDLIRRGRITGDGRHGRPKG</sequence>
<evidence type="ECO:0000256" key="2">
    <source>
        <dbReference type="SAM" id="MobiDB-lite"/>
    </source>
</evidence>
<dbReference type="KEGG" id="nhu:H0264_26880"/>
<dbReference type="Pfam" id="PF00583">
    <property type="entry name" value="Acetyltransf_1"/>
    <property type="match status" value="1"/>
</dbReference>
<keyword evidence="5" id="KW-1185">Reference proteome</keyword>
<reference evidence="4 5" key="1">
    <citation type="submission" date="2020-07" db="EMBL/GenBank/DDBJ databases">
        <authorList>
            <person name="Zhuang K."/>
            <person name="Ran Y."/>
        </authorList>
    </citation>
    <scope>NUCLEOTIDE SEQUENCE [LARGE SCALE GENOMIC DNA]</scope>
    <source>
        <strain evidence="4 5">WCH-YHL-001</strain>
    </source>
</reference>
<dbReference type="RefSeq" id="WP_181580136.1">
    <property type="nucleotide sequence ID" value="NZ_CP059399.1"/>
</dbReference>
<keyword evidence="1 4" id="KW-0808">Transferase</keyword>
<dbReference type="SUPFAM" id="SSF55729">
    <property type="entry name" value="Acyl-CoA N-acyltransferases (Nat)"/>
    <property type="match status" value="1"/>
</dbReference>
<dbReference type="PANTHER" id="PTHR13947">
    <property type="entry name" value="GNAT FAMILY N-ACETYLTRANSFERASE"/>
    <property type="match status" value="1"/>
</dbReference>
<evidence type="ECO:0000313" key="4">
    <source>
        <dbReference type="EMBL" id="QLY28930.1"/>
    </source>
</evidence>
<protein>
    <submittedName>
        <fullName evidence="4">GNAT family N-acetyltransferase</fullName>
    </submittedName>
</protein>
<evidence type="ECO:0000259" key="3">
    <source>
        <dbReference type="PROSITE" id="PS51186"/>
    </source>
</evidence>
<dbReference type="EMBL" id="CP059399">
    <property type="protein sequence ID" value="QLY28930.1"/>
    <property type="molecule type" value="Genomic_DNA"/>
</dbReference>
<gene>
    <name evidence="4" type="ORF">H0264_26880</name>
</gene>